<dbReference type="InterPro" id="IPR001279">
    <property type="entry name" value="Metallo-B-lactamas"/>
</dbReference>
<dbReference type="Pfam" id="PF07522">
    <property type="entry name" value="DRMBL"/>
    <property type="match status" value="1"/>
</dbReference>
<name>A7RZG8_NEMVE</name>
<sequence>RCPFYKKIPDTPFVVDAFRYGSIPGIKVYFLSHFHYDHYGGLKKGFSHPIYCSKVTANLVESKIKVSQRYIKALPMDTPVIVDKVQVTLLDANHCPGAVLLLFELPNGKTILHTGDFRASREMESYPALANKTIDTLYLDTTYCDPQYTFPKQEETINFAVTKAAQAVSENPKTLIVCGTYTIGKEKVFLAIAKELGCKVTVQSDKKRILDSLESDFIQSVITTDKSEGRIHVLPMGKLNHQHLSSYMDQFKGKFTRVVAFKPTGWEHKSGPLSATRPVTKGPISIYGVPYSEHSSYEEMKRFVQFTRPTKIVPTVNVHSVSSREKMTEIFNSWLKRT</sequence>
<dbReference type="GO" id="GO:0036297">
    <property type="term" value="P:interstrand cross-link repair"/>
    <property type="evidence" value="ECO:0000318"/>
    <property type="project" value="GO_Central"/>
</dbReference>
<dbReference type="PANTHER" id="PTHR23240">
    <property type="entry name" value="DNA CROSS-LINK REPAIR PROTEIN PSO2/SNM1-RELATED"/>
    <property type="match status" value="1"/>
</dbReference>
<proteinExistence type="inferred from homology"/>
<dbReference type="OMA" id="EPISHEC"/>
<dbReference type="InParanoid" id="A7RZG8"/>
<evidence type="ECO:0000256" key="2">
    <source>
        <dbReference type="ARBA" id="ARBA00010304"/>
    </source>
</evidence>
<dbReference type="OrthoDB" id="262529at2759"/>
<evidence type="ECO:0000256" key="4">
    <source>
        <dbReference type="ARBA" id="ARBA00023204"/>
    </source>
</evidence>
<keyword evidence="3" id="KW-0227">DNA damage</keyword>
<dbReference type="SUPFAM" id="SSF56281">
    <property type="entry name" value="Metallo-hydrolase/oxidoreductase"/>
    <property type="match status" value="1"/>
</dbReference>
<evidence type="ECO:0000256" key="6">
    <source>
        <dbReference type="ARBA" id="ARBA00069609"/>
    </source>
</evidence>
<keyword evidence="4" id="KW-0234">DNA repair</keyword>
<dbReference type="FunFam" id="3.40.50.12650:FF:000001">
    <property type="entry name" value="DNA cross-link repair 1A"/>
    <property type="match status" value="1"/>
</dbReference>
<evidence type="ECO:0000256" key="5">
    <source>
        <dbReference type="ARBA" id="ARBA00023242"/>
    </source>
</evidence>
<feature type="domain" description="Metallo-beta-lactamase" evidence="8">
    <location>
        <begin position="1"/>
        <end position="141"/>
    </location>
</feature>
<organism evidence="9 10">
    <name type="scientific">Nematostella vectensis</name>
    <name type="common">Starlet sea anemone</name>
    <dbReference type="NCBI Taxonomy" id="45351"/>
    <lineage>
        <taxon>Eukaryota</taxon>
        <taxon>Metazoa</taxon>
        <taxon>Cnidaria</taxon>
        <taxon>Anthozoa</taxon>
        <taxon>Hexacorallia</taxon>
        <taxon>Actiniaria</taxon>
        <taxon>Edwardsiidae</taxon>
        <taxon>Nematostella</taxon>
    </lineage>
</organism>
<comment type="similarity">
    <text evidence="2">Belongs to the DNA repair metallo-beta-lactamase (DRMBL) family.</text>
</comment>
<dbReference type="SMART" id="SM00849">
    <property type="entry name" value="Lactamase_B"/>
    <property type="match status" value="1"/>
</dbReference>
<dbReference type="FunFam" id="3.60.15.10:FF:000010">
    <property type="entry name" value="DNA cross-link repair 1A"/>
    <property type="match status" value="1"/>
</dbReference>
<evidence type="ECO:0000256" key="1">
    <source>
        <dbReference type="ARBA" id="ARBA00004123"/>
    </source>
</evidence>
<evidence type="ECO:0000313" key="9">
    <source>
        <dbReference type="EMBL" id="EDO43089.1"/>
    </source>
</evidence>
<dbReference type="Gene3D" id="3.60.15.10">
    <property type="entry name" value="Ribonuclease Z/Hydroxyacylglutathione hydrolase-like"/>
    <property type="match status" value="1"/>
</dbReference>
<dbReference type="GO" id="GO:0005634">
    <property type="term" value="C:nucleus"/>
    <property type="evidence" value="ECO:0000318"/>
    <property type="project" value="GO_Central"/>
</dbReference>
<evidence type="ECO:0000256" key="7">
    <source>
        <dbReference type="ARBA" id="ARBA00078423"/>
    </source>
</evidence>
<protein>
    <recommendedName>
        <fullName evidence="6">DNA cross-link repair 1A protein</fullName>
    </recommendedName>
    <alternativeName>
        <fullName evidence="7">SNM1 homolog A</fullName>
    </alternativeName>
</protein>
<comment type="subcellular location">
    <subcellularLocation>
        <location evidence="1">Nucleus</location>
    </subcellularLocation>
</comment>
<dbReference type="PhylomeDB" id="A7RZG8"/>
<dbReference type="EMBL" id="DS469557">
    <property type="protein sequence ID" value="EDO43089.1"/>
    <property type="molecule type" value="Genomic_DNA"/>
</dbReference>
<dbReference type="eggNOG" id="KOG1361">
    <property type="taxonomic scope" value="Eukaryota"/>
</dbReference>
<dbReference type="InterPro" id="IPR036866">
    <property type="entry name" value="RibonucZ/Hydroxyglut_hydro"/>
</dbReference>
<dbReference type="KEGG" id="nve:5515001"/>
<dbReference type="GO" id="GO:0035312">
    <property type="term" value="F:5'-3' DNA exonuclease activity"/>
    <property type="evidence" value="ECO:0000318"/>
    <property type="project" value="GO_Central"/>
</dbReference>
<dbReference type="Pfam" id="PF12706">
    <property type="entry name" value="Lactamase_B_2"/>
    <property type="match status" value="1"/>
</dbReference>
<dbReference type="GO" id="GO:0003684">
    <property type="term" value="F:damaged DNA binding"/>
    <property type="evidence" value="ECO:0000318"/>
    <property type="project" value="GO_Central"/>
</dbReference>
<dbReference type="CDD" id="cd16273">
    <property type="entry name" value="SNM1A-1C-like_MBL-fold"/>
    <property type="match status" value="1"/>
</dbReference>
<dbReference type="HOGENOM" id="CLU_005260_2_2_1"/>
<reference evidence="9 10" key="1">
    <citation type="journal article" date="2007" name="Science">
        <title>Sea anemone genome reveals ancestral eumetazoan gene repertoire and genomic organization.</title>
        <authorList>
            <person name="Putnam N.H."/>
            <person name="Srivastava M."/>
            <person name="Hellsten U."/>
            <person name="Dirks B."/>
            <person name="Chapman J."/>
            <person name="Salamov A."/>
            <person name="Terry A."/>
            <person name="Shapiro H."/>
            <person name="Lindquist E."/>
            <person name="Kapitonov V.V."/>
            <person name="Jurka J."/>
            <person name="Genikhovich G."/>
            <person name="Grigoriev I.V."/>
            <person name="Lucas S.M."/>
            <person name="Steele R.E."/>
            <person name="Finnerty J.R."/>
            <person name="Technau U."/>
            <person name="Martindale M.Q."/>
            <person name="Rokhsar D.S."/>
        </authorList>
    </citation>
    <scope>NUCLEOTIDE SEQUENCE [LARGE SCALE GENOMIC DNA]</scope>
    <source>
        <strain evidence="10">CH2 X CH6</strain>
    </source>
</reference>
<dbReference type="Gene3D" id="3.40.50.12650">
    <property type="match status" value="1"/>
</dbReference>
<evidence type="ECO:0000313" key="10">
    <source>
        <dbReference type="Proteomes" id="UP000001593"/>
    </source>
</evidence>
<dbReference type="GO" id="GO:0006303">
    <property type="term" value="P:double-strand break repair via nonhomologous end joining"/>
    <property type="evidence" value="ECO:0000318"/>
    <property type="project" value="GO_Central"/>
</dbReference>
<evidence type="ECO:0000259" key="8">
    <source>
        <dbReference type="SMART" id="SM00849"/>
    </source>
</evidence>
<dbReference type="Proteomes" id="UP000001593">
    <property type="component" value="Unassembled WGS sequence"/>
</dbReference>
<dbReference type="AlphaFoldDB" id="A7RZG8"/>
<keyword evidence="10" id="KW-1185">Reference proteome</keyword>
<dbReference type="STRING" id="45351.A7RZG8"/>
<feature type="non-terminal residue" evidence="9">
    <location>
        <position position="1"/>
    </location>
</feature>
<evidence type="ECO:0000256" key="3">
    <source>
        <dbReference type="ARBA" id="ARBA00022763"/>
    </source>
</evidence>
<dbReference type="InterPro" id="IPR011084">
    <property type="entry name" value="DRMBL"/>
</dbReference>
<keyword evidence="5" id="KW-0539">Nucleus</keyword>
<accession>A7RZG8</accession>
<gene>
    <name evidence="9" type="ORF">NEMVEDRAFT_v1g99015</name>
</gene>
<dbReference type="PANTHER" id="PTHR23240:SF6">
    <property type="entry name" value="DNA CROSS-LINK REPAIR 1A PROTEIN"/>
    <property type="match status" value="1"/>
</dbReference>